<dbReference type="Pfam" id="PF14774">
    <property type="entry name" value="FAM177"/>
    <property type="match status" value="1"/>
</dbReference>
<dbReference type="Bgee" id="ENSLACG00000006456">
    <property type="expression patterns" value="Expressed in pelvic fin and 3 other cell types or tissues"/>
</dbReference>
<name>H3ACA7_LATCH</name>
<dbReference type="FunCoup" id="H3ACA7">
    <property type="interactions" value="1"/>
</dbReference>
<feature type="region of interest" description="Disordered" evidence="1">
    <location>
        <begin position="111"/>
        <end position="134"/>
    </location>
</feature>
<sequence>MDKTEEVVQQVELKTTELEAKKSPSRVIHFANGEMMEEYSTEEEEEDDKQEDLHEMDTSRLSWRPYIRFYLMRAVRTSLFTCDFLGEKFASLLGLNVSKYQYAIDEYYRAKSEEGDSDEDGEEVPQMQEVNGSNEGEHIQCHDAEYGTMNLKKQTDISQRSTVSNISEVPAAGCENHGYVDN</sequence>
<reference evidence="2" key="3">
    <citation type="submission" date="2025-09" db="UniProtKB">
        <authorList>
            <consortium name="Ensembl"/>
        </authorList>
    </citation>
    <scope>IDENTIFICATION</scope>
</reference>
<dbReference type="EMBL" id="AFYH01070373">
    <property type="status" value="NOT_ANNOTATED_CDS"/>
    <property type="molecule type" value="Genomic_DNA"/>
</dbReference>
<accession>H3ACA7</accession>
<reference evidence="2" key="2">
    <citation type="submission" date="2025-08" db="UniProtKB">
        <authorList>
            <consortium name="Ensembl"/>
        </authorList>
    </citation>
    <scope>IDENTIFICATION</scope>
</reference>
<dbReference type="EMBL" id="AFYH01070370">
    <property type="status" value="NOT_ANNOTATED_CDS"/>
    <property type="molecule type" value="Genomic_DNA"/>
</dbReference>
<dbReference type="STRING" id="7897.ENSLACP00000007278"/>
<dbReference type="OrthoDB" id="45963at2759"/>
<dbReference type="PANTHER" id="PTHR31206:SF9">
    <property type="entry name" value="PROTEIN FAM177B"/>
    <property type="match status" value="1"/>
</dbReference>
<evidence type="ECO:0000256" key="1">
    <source>
        <dbReference type="SAM" id="MobiDB-lite"/>
    </source>
</evidence>
<dbReference type="GeneID" id="102355659"/>
<proteinExistence type="predicted"/>
<reference evidence="3" key="1">
    <citation type="submission" date="2011-08" db="EMBL/GenBank/DDBJ databases">
        <title>The draft genome of Latimeria chalumnae.</title>
        <authorList>
            <person name="Di Palma F."/>
            <person name="Alfoldi J."/>
            <person name="Johnson J."/>
            <person name="Berlin A."/>
            <person name="Gnerre S."/>
            <person name="Jaffe D."/>
            <person name="MacCallum I."/>
            <person name="Young S."/>
            <person name="Walker B.J."/>
            <person name="Lander E."/>
            <person name="Lindblad-Toh K."/>
        </authorList>
    </citation>
    <scope>NUCLEOTIDE SEQUENCE [LARGE SCALE GENOMIC DNA]</scope>
    <source>
        <strain evidence="3">Wild caught</strain>
    </source>
</reference>
<dbReference type="AlphaFoldDB" id="H3ACA7"/>
<dbReference type="GeneTree" id="ENSGT00390000016736"/>
<dbReference type="InterPro" id="IPR028260">
    <property type="entry name" value="FAM177"/>
</dbReference>
<feature type="compositionally biased region" description="Acidic residues" evidence="1">
    <location>
        <begin position="35"/>
        <end position="50"/>
    </location>
</feature>
<dbReference type="Ensembl" id="ENSLACT00000007338.1">
    <property type="protein sequence ID" value="ENSLACP00000007278.1"/>
    <property type="gene ID" value="ENSLACG00000006456.1"/>
</dbReference>
<dbReference type="InParanoid" id="H3ACA7"/>
<keyword evidence="3" id="KW-1185">Reference proteome</keyword>
<dbReference type="eggNOG" id="ENOG502S4DM">
    <property type="taxonomic scope" value="Eukaryota"/>
</dbReference>
<organism evidence="2 3">
    <name type="scientific">Latimeria chalumnae</name>
    <name type="common">Coelacanth</name>
    <dbReference type="NCBI Taxonomy" id="7897"/>
    <lineage>
        <taxon>Eukaryota</taxon>
        <taxon>Metazoa</taxon>
        <taxon>Chordata</taxon>
        <taxon>Craniata</taxon>
        <taxon>Vertebrata</taxon>
        <taxon>Euteleostomi</taxon>
        <taxon>Coelacanthiformes</taxon>
        <taxon>Coelacanthidae</taxon>
        <taxon>Latimeria</taxon>
    </lineage>
</organism>
<evidence type="ECO:0000313" key="3">
    <source>
        <dbReference type="Proteomes" id="UP000008672"/>
    </source>
</evidence>
<dbReference type="KEGG" id="lcm:102355659"/>
<evidence type="ECO:0000313" key="2">
    <source>
        <dbReference type="Ensembl" id="ENSLACP00000007278.1"/>
    </source>
</evidence>
<gene>
    <name evidence="2" type="primary">FAM177B</name>
</gene>
<dbReference type="EMBL" id="AFYH01070371">
    <property type="status" value="NOT_ANNOTATED_CDS"/>
    <property type="molecule type" value="Genomic_DNA"/>
</dbReference>
<dbReference type="EMBL" id="AFYH01070372">
    <property type="status" value="NOT_ANNOTATED_CDS"/>
    <property type="molecule type" value="Genomic_DNA"/>
</dbReference>
<dbReference type="OMA" id="YYRTQNQ"/>
<dbReference type="HOGENOM" id="CLU_081605_1_0_1"/>
<dbReference type="PANTHER" id="PTHR31206">
    <property type="entry name" value="LP10445P"/>
    <property type="match status" value="1"/>
</dbReference>
<dbReference type="Proteomes" id="UP000008672">
    <property type="component" value="Unassembled WGS sequence"/>
</dbReference>
<protein>
    <submittedName>
        <fullName evidence="2">Family with sequence similarity 177 member B</fullName>
    </submittedName>
</protein>
<feature type="region of interest" description="Disordered" evidence="1">
    <location>
        <begin position="31"/>
        <end position="56"/>
    </location>
</feature>